<evidence type="ECO:0000256" key="1">
    <source>
        <dbReference type="SAM" id="Phobius"/>
    </source>
</evidence>
<dbReference type="CDD" id="cd01949">
    <property type="entry name" value="GGDEF"/>
    <property type="match status" value="1"/>
</dbReference>
<comment type="caution">
    <text evidence="4">The sequence shown here is derived from an EMBL/GenBank/DDBJ whole genome shotgun (WGS) entry which is preliminary data.</text>
</comment>
<dbReference type="Gene3D" id="3.20.20.450">
    <property type="entry name" value="EAL domain"/>
    <property type="match status" value="1"/>
</dbReference>
<evidence type="ECO:0000313" key="4">
    <source>
        <dbReference type="EMBL" id="GIE99920.1"/>
    </source>
</evidence>
<evidence type="ECO:0000259" key="2">
    <source>
        <dbReference type="PROSITE" id="PS50883"/>
    </source>
</evidence>
<evidence type="ECO:0000313" key="5">
    <source>
        <dbReference type="Proteomes" id="UP000636960"/>
    </source>
</evidence>
<dbReference type="InterPro" id="IPR029787">
    <property type="entry name" value="Nucleotide_cyclase"/>
</dbReference>
<dbReference type="SUPFAM" id="SSF55073">
    <property type="entry name" value="Nucleotide cyclase"/>
    <property type="match status" value="1"/>
</dbReference>
<feature type="transmembrane region" description="Helical" evidence="1">
    <location>
        <begin position="181"/>
        <end position="202"/>
    </location>
</feature>
<dbReference type="NCBIfam" id="TIGR00254">
    <property type="entry name" value="GGDEF"/>
    <property type="match status" value="1"/>
</dbReference>
<dbReference type="AlphaFoldDB" id="A0A919N0Q3"/>
<organism evidence="4 5">
    <name type="scientific">Paractinoplanes rishiriensis</name>
    <dbReference type="NCBI Taxonomy" id="1050105"/>
    <lineage>
        <taxon>Bacteria</taxon>
        <taxon>Bacillati</taxon>
        <taxon>Actinomycetota</taxon>
        <taxon>Actinomycetes</taxon>
        <taxon>Micromonosporales</taxon>
        <taxon>Micromonosporaceae</taxon>
        <taxon>Paractinoplanes</taxon>
    </lineage>
</organism>
<dbReference type="SMART" id="SM00267">
    <property type="entry name" value="GGDEF"/>
    <property type="match status" value="1"/>
</dbReference>
<dbReference type="PANTHER" id="PTHR33121">
    <property type="entry name" value="CYCLIC DI-GMP PHOSPHODIESTERASE PDEF"/>
    <property type="match status" value="1"/>
</dbReference>
<dbReference type="SMART" id="SM00052">
    <property type="entry name" value="EAL"/>
    <property type="match status" value="1"/>
</dbReference>
<keyword evidence="1" id="KW-1133">Transmembrane helix</keyword>
<evidence type="ECO:0008006" key="6">
    <source>
        <dbReference type="Google" id="ProtNLM"/>
    </source>
</evidence>
<dbReference type="RefSeq" id="WP_203787089.1">
    <property type="nucleotide sequence ID" value="NZ_BOMV01000077.1"/>
</dbReference>
<accession>A0A919N0Q3</accession>
<dbReference type="Proteomes" id="UP000636960">
    <property type="component" value="Unassembled WGS sequence"/>
</dbReference>
<dbReference type="Pfam" id="PF00990">
    <property type="entry name" value="GGDEF"/>
    <property type="match status" value="1"/>
</dbReference>
<dbReference type="InterPro" id="IPR043128">
    <property type="entry name" value="Rev_trsase/Diguanyl_cyclase"/>
</dbReference>
<dbReference type="PROSITE" id="PS50883">
    <property type="entry name" value="EAL"/>
    <property type="match status" value="1"/>
</dbReference>
<dbReference type="Gene3D" id="3.30.70.270">
    <property type="match status" value="1"/>
</dbReference>
<dbReference type="InterPro" id="IPR000160">
    <property type="entry name" value="GGDEF_dom"/>
</dbReference>
<keyword evidence="1" id="KW-0812">Transmembrane</keyword>
<dbReference type="SUPFAM" id="SSF141868">
    <property type="entry name" value="EAL domain-like"/>
    <property type="match status" value="1"/>
</dbReference>
<keyword evidence="1" id="KW-0472">Membrane</keyword>
<feature type="domain" description="GGDEF" evidence="3">
    <location>
        <begin position="240"/>
        <end position="373"/>
    </location>
</feature>
<dbReference type="GO" id="GO:0071111">
    <property type="term" value="F:cyclic-guanylate-specific phosphodiesterase activity"/>
    <property type="evidence" value="ECO:0007669"/>
    <property type="project" value="InterPro"/>
</dbReference>
<dbReference type="EMBL" id="BOMV01000077">
    <property type="protein sequence ID" value="GIE99920.1"/>
    <property type="molecule type" value="Genomic_DNA"/>
</dbReference>
<dbReference type="CDD" id="cd01948">
    <property type="entry name" value="EAL"/>
    <property type="match status" value="1"/>
</dbReference>
<dbReference type="PANTHER" id="PTHR33121:SF70">
    <property type="entry name" value="SIGNALING PROTEIN YKOW"/>
    <property type="match status" value="1"/>
</dbReference>
<dbReference type="InterPro" id="IPR001633">
    <property type="entry name" value="EAL_dom"/>
</dbReference>
<gene>
    <name evidence="4" type="ORF">Ari01nite_73850</name>
</gene>
<sequence length="635" mass="69017">MSEKIRLGRRVPRVLTVLLAVLLTALAGYAVIASMHQSALVDTVAAQANGTDNYQRAAYLVTSELALIQETLREPMGEERLQLPIVSQQAYDALVRMAGVEEIHREAQDIADTHRDLRPLLDAFLTQLDRGDYGAAIETVEDRIEPNYNVLIERLLHEQNEHLAEYDAQQATARRDSQRTVIAVVIVFVLVLIVVAGLGLSARAHRRQVETMAATDPLTGLPNRTAFGTRLADALAGGGGLPTVLVVNIDGFRDVNDQLGQHVGDLLLVEAGQRMAAAVRKEDVVARLGGDEFAVLLCDDAPETDEAVATRLIEAFQQTFVLDEITVDLEVSIGAAVARDGEDVTTILRQADAAMHDAKRLHSGFHRFEQAHRHDADARLSLLGDLRRALDDPDQLTLHYQPKVAVCSGALVGVEALARWRHPSRGPISPAEFIPVLEVTSLMHRFTEQVLTMALNQAREWLDAGHRVPIAVNVSPRSLLDPAFPDRVAALLAETGVPGDQLCVEVTEYALMSDPEAAIEALHRLHGLGVKASIDDYGTGYSSMTYLKLLPVDELKIDRSFVKDMADDQSSRALVASTVELGHSLGLTVVAEGVEDQDAVHALRAIGCDTAQGYHFAKPLPAEALTAQLAAQPVR</sequence>
<dbReference type="InterPro" id="IPR050706">
    <property type="entry name" value="Cyclic-di-GMP_PDE-like"/>
</dbReference>
<proteinExistence type="predicted"/>
<dbReference type="InterPro" id="IPR035919">
    <property type="entry name" value="EAL_sf"/>
</dbReference>
<keyword evidence="5" id="KW-1185">Reference proteome</keyword>
<reference evidence="4" key="1">
    <citation type="submission" date="2021-01" db="EMBL/GenBank/DDBJ databases">
        <title>Whole genome shotgun sequence of Actinoplanes rishiriensis NBRC 108556.</title>
        <authorList>
            <person name="Komaki H."/>
            <person name="Tamura T."/>
        </authorList>
    </citation>
    <scope>NUCLEOTIDE SEQUENCE</scope>
    <source>
        <strain evidence="4">NBRC 108556</strain>
    </source>
</reference>
<dbReference type="PROSITE" id="PS50887">
    <property type="entry name" value="GGDEF"/>
    <property type="match status" value="1"/>
</dbReference>
<name>A0A919N0Q3_9ACTN</name>
<feature type="domain" description="EAL" evidence="2">
    <location>
        <begin position="379"/>
        <end position="633"/>
    </location>
</feature>
<protein>
    <recommendedName>
        <fullName evidence="6">Diguanylate cyclase (GGDEF) domain-containing protein</fullName>
    </recommendedName>
</protein>
<dbReference type="Pfam" id="PF00563">
    <property type="entry name" value="EAL"/>
    <property type="match status" value="1"/>
</dbReference>
<evidence type="ECO:0000259" key="3">
    <source>
        <dbReference type="PROSITE" id="PS50887"/>
    </source>
</evidence>